<protein>
    <submittedName>
        <fullName evidence="2">Uncharacterized protein</fullName>
    </submittedName>
</protein>
<sequence length="322" mass="38642">MVKVFRLVGIIIFSAILIFCYFLETSKKESNPEQYKVWNKGSILEERDFLCEPPFFEGKSAARISYKYRIYEKPEVRVAVIVDRFNSFIYKHHISDYLIRHEEYHIKLAHVFVKEINQSIKDKNLTFSEANQYLQDRSQRDWQYQLKYDKETNHSLIRAKQNYWEYKIDSMLNKSIVFPLFQETENIEVYFPDKPKNLVVSIDDEKFNGYLLDKYDVKFWIVDMEFNSNDNDTLTIENYLVNILFAMGQSDIIVDANLPYPKAIFESYSQDTVENEVVLDKLLLGKKSTYWLRNRYPIVKENEEVYKRMADQFFNSFKVIDE</sequence>
<gene>
    <name evidence="2" type="ORF">B879_01433</name>
</gene>
<dbReference type="Proteomes" id="UP000004478">
    <property type="component" value="Unassembled WGS sequence"/>
</dbReference>
<keyword evidence="1" id="KW-0812">Transmembrane</keyword>
<dbReference type="RefSeq" id="WP_009184469.1">
    <property type="nucleotide sequence ID" value="NZ_AMGM01000015.1"/>
</dbReference>
<reference evidence="2 3" key="1">
    <citation type="journal article" date="2012" name="J. Bacteriol.">
        <title>Draft Genome Sequence of Cecembia lonarensis Strain LW9T, Isolated from Lonar Lake, a Haloalkaline Lake in India.</title>
        <authorList>
            <person name="Shivaji S."/>
            <person name="Ara S."/>
            <person name="Singh A."/>
            <person name="Pinnaka A.K."/>
        </authorList>
    </citation>
    <scope>NUCLEOTIDE SEQUENCE [LARGE SCALE GENOMIC DNA]</scope>
    <source>
        <strain evidence="2 3">LW9</strain>
    </source>
</reference>
<evidence type="ECO:0000313" key="2">
    <source>
        <dbReference type="EMBL" id="EKB50008.1"/>
    </source>
</evidence>
<organism evidence="2 3">
    <name type="scientific">Cecembia lonarensis (strain CCUG 58316 / KCTC 22772 / LW9)</name>
    <dbReference type="NCBI Taxonomy" id="1225176"/>
    <lineage>
        <taxon>Bacteria</taxon>
        <taxon>Pseudomonadati</taxon>
        <taxon>Bacteroidota</taxon>
        <taxon>Cytophagia</taxon>
        <taxon>Cytophagales</taxon>
        <taxon>Cyclobacteriaceae</taxon>
        <taxon>Cecembia</taxon>
    </lineage>
</organism>
<keyword evidence="1" id="KW-0472">Membrane</keyword>
<keyword evidence="3" id="KW-1185">Reference proteome</keyword>
<dbReference type="OrthoDB" id="5431540at2"/>
<dbReference type="AlphaFoldDB" id="K1LIA3"/>
<name>K1LIA3_CECL9</name>
<comment type="caution">
    <text evidence="2">The sequence shown here is derived from an EMBL/GenBank/DDBJ whole genome shotgun (WGS) entry which is preliminary data.</text>
</comment>
<evidence type="ECO:0000256" key="1">
    <source>
        <dbReference type="SAM" id="Phobius"/>
    </source>
</evidence>
<feature type="transmembrane region" description="Helical" evidence="1">
    <location>
        <begin position="6"/>
        <end position="23"/>
    </location>
</feature>
<proteinExistence type="predicted"/>
<accession>K1LIA3</accession>
<keyword evidence="1" id="KW-1133">Transmembrane helix</keyword>
<evidence type="ECO:0000313" key="3">
    <source>
        <dbReference type="Proteomes" id="UP000004478"/>
    </source>
</evidence>
<dbReference type="EMBL" id="AMGM01000015">
    <property type="protein sequence ID" value="EKB50008.1"/>
    <property type="molecule type" value="Genomic_DNA"/>
</dbReference>